<dbReference type="Proteomes" id="UP000186720">
    <property type="component" value="Unassembled WGS sequence"/>
</dbReference>
<name>A0A1Q5ZU17_9SPHI</name>
<evidence type="ECO:0000256" key="1">
    <source>
        <dbReference type="ARBA" id="ARBA00004141"/>
    </source>
</evidence>
<evidence type="ECO:0000256" key="3">
    <source>
        <dbReference type="ARBA" id="ARBA00022448"/>
    </source>
</evidence>
<proteinExistence type="inferred from homology"/>
<organism evidence="10 11">
    <name type="scientific">Mucilaginibacter polytrichastri</name>
    <dbReference type="NCBI Taxonomy" id="1302689"/>
    <lineage>
        <taxon>Bacteria</taxon>
        <taxon>Pseudomonadati</taxon>
        <taxon>Bacteroidota</taxon>
        <taxon>Sphingobacteriia</taxon>
        <taxon>Sphingobacteriales</taxon>
        <taxon>Sphingobacteriaceae</taxon>
        <taxon>Mucilaginibacter</taxon>
    </lineage>
</organism>
<comment type="subcellular location">
    <subcellularLocation>
        <location evidence="8">Cell membrane</location>
        <topology evidence="8">Multi-pass membrane protein</topology>
    </subcellularLocation>
    <subcellularLocation>
        <location evidence="1">Membrane</location>
        <topology evidence="1">Multi-pass membrane protein</topology>
    </subcellularLocation>
</comment>
<evidence type="ECO:0000256" key="8">
    <source>
        <dbReference type="RuleBase" id="RU362002"/>
    </source>
</evidence>
<evidence type="ECO:0000259" key="9">
    <source>
        <dbReference type="Pfam" id="PF00909"/>
    </source>
</evidence>
<keyword evidence="7 8" id="KW-0924">Ammonia transport</keyword>
<dbReference type="PANTHER" id="PTHR43029">
    <property type="entry name" value="AMMONIUM TRANSPORTER MEP2"/>
    <property type="match status" value="1"/>
</dbReference>
<comment type="caution">
    <text evidence="10">The sequence shown here is derived from an EMBL/GenBank/DDBJ whole genome shotgun (WGS) entry which is preliminary data.</text>
</comment>
<comment type="similarity">
    <text evidence="2 8">Belongs to the ammonia transporter channel (TC 1.A.11.2) family.</text>
</comment>
<evidence type="ECO:0000313" key="11">
    <source>
        <dbReference type="Proteomes" id="UP000186720"/>
    </source>
</evidence>
<feature type="transmembrane region" description="Helical" evidence="8">
    <location>
        <begin position="324"/>
        <end position="340"/>
    </location>
</feature>
<keyword evidence="6 8" id="KW-0472">Membrane</keyword>
<dbReference type="InterPro" id="IPR029020">
    <property type="entry name" value="Ammonium/urea_transptr"/>
</dbReference>
<keyword evidence="5 8" id="KW-1133">Transmembrane helix</keyword>
<dbReference type="PANTHER" id="PTHR43029:SF10">
    <property type="entry name" value="AMMONIUM TRANSPORTER MEP2"/>
    <property type="match status" value="1"/>
</dbReference>
<dbReference type="Pfam" id="PF00909">
    <property type="entry name" value="Ammonium_transp"/>
    <property type="match status" value="1"/>
</dbReference>
<feature type="domain" description="Ammonium transporter AmtB-like" evidence="9">
    <location>
        <begin position="48"/>
        <end position="442"/>
    </location>
</feature>
<evidence type="ECO:0000256" key="7">
    <source>
        <dbReference type="ARBA" id="ARBA00023177"/>
    </source>
</evidence>
<accession>A0A1Q5ZU17</accession>
<feature type="transmembrane region" description="Helical" evidence="8">
    <location>
        <begin position="47"/>
        <end position="69"/>
    </location>
</feature>
<evidence type="ECO:0000256" key="4">
    <source>
        <dbReference type="ARBA" id="ARBA00022692"/>
    </source>
</evidence>
<gene>
    <name evidence="10" type="ORF">RG47T_0713</name>
</gene>
<evidence type="ECO:0000256" key="6">
    <source>
        <dbReference type="ARBA" id="ARBA00023136"/>
    </source>
</evidence>
<dbReference type="PROSITE" id="PS01219">
    <property type="entry name" value="AMMONIUM_TRANSP"/>
    <property type="match status" value="1"/>
</dbReference>
<feature type="transmembrane region" description="Helical" evidence="8">
    <location>
        <begin position="10"/>
        <end position="27"/>
    </location>
</feature>
<dbReference type="InterPro" id="IPR001905">
    <property type="entry name" value="Ammonium_transpt"/>
</dbReference>
<keyword evidence="4 8" id="KW-0812">Transmembrane</keyword>
<sequence length="443" mass="47392">MNIIQLMKRYFPFSIIIVVLLLTFLHPSIDIKTAAPGQAPHFDTGDIAWMLVSTALVLIMTPGLAFFYGGMVNKKNVISTMLQSLICMVIVTVMWVTFGFSLAFGDDVHGIIGNPGTYFMMKGMLGDAVWPAAKTFPLLLFAMYQLKFAIITPALITGAFAERIRFNSYLIFVVLFAVFIYSPLAHSTWHPDGFLNKLGVLDFAGGTVVHMSAGWAALASALFLKRRADVSHAPARVTYVIIGTGLLWFGWFGFNAGSALGASALAATALATTTSAASAAGLTWVFFDMFRGRKPSAMGTCIGAVVGLVAITPAAGYVSVPHSLAIGIIAAIVSNLVVEWRTRTTIDDTLDVFPCHGVGGLVGMVLTGVFAHHNVNPAVTSNGLFFGETHLFLVQSMALIGVSIFAFFGSLLLLKVTDLISPLRVSVDEEAVGLDISQHGEKL</sequence>
<keyword evidence="11" id="KW-1185">Reference proteome</keyword>
<dbReference type="GO" id="GO:0005886">
    <property type="term" value="C:plasma membrane"/>
    <property type="evidence" value="ECO:0007669"/>
    <property type="project" value="UniProtKB-SubCell"/>
</dbReference>
<feature type="transmembrane region" description="Helical" evidence="8">
    <location>
        <begin position="204"/>
        <end position="224"/>
    </location>
</feature>
<evidence type="ECO:0000256" key="2">
    <source>
        <dbReference type="ARBA" id="ARBA00005887"/>
    </source>
</evidence>
<dbReference type="SUPFAM" id="SSF111352">
    <property type="entry name" value="Ammonium transporter"/>
    <property type="match status" value="1"/>
</dbReference>
<feature type="transmembrane region" description="Helical" evidence="8">
    <location>
        <begin position="81"/>
        <end position="104"/>
    </location>
</feature>
<feature type="transmembrane region" description="Helical" evidence="8">
    <location>
        <begin position="299"/>
        <end position="318"/>
    </location>
</feature>
<evidence type="ECO:0000256" key="5">
    <source>
        <dbReference type="ARBA" id="ARBA00022989"/>
    </source>
</evidence>
<dbReference type="NCBIfam" id="TIGR00836">
    <property type="entry name" value="amt"/>
    <property type="match status" value="1"/>
</dbReference>
<dbReference type="STRING" id="1302689.RG47T_0713"/>
<feature type="transmembrane region" description="Helical" evidence="8">
    <location>
        <begin position="166"/>
        <end position="184"/>
    </location>
</feature>
<dbReference type="InterPro" id="IPR024041">
    <property type="entry name" value="NH4_transpt_AmtB-like_dom"/>
</dbReference>
<dbReference type="GO" id="GO:0008519">
    <property type="term" value="F:ammonium channel activity"/>
    <property type="evidence" value="ECO:0007669"/>
    <property type="project" value="InterPro"/>
</dbReference>
<dbReference type="EMBL" id="MPPL01000001">
    <property type="protein sequence ID" value="OKS85269.1"/>
    <property type="molecule type" value="Genomic_DNA"/>
</dbReference>
<feature type="transmembrane region" description="Helical" evidence="8">
    <location>
        <begin position="260"/>
        <end position="287"/>
    </location>
</feature>
<feature type="transmembrane region" description="Helical" evidence="8">
    <location>
        <begin position="391"/>
        <end position="414"/>
    </location>
</feature>
<dbReference type="AlphaFoldDB" id="A0A1Q5ZU17"/>
<feature type="transmembrane region" description="Helical" evidence="8">
    <location>
        <begin position="352"/>
        <end position="371"/>
    </location>
</feature>
<dbReference type="Gene3D" id="1.10.3430.10">
    <property type="entry name" value="Ammonium transporter AmtB like domains"/>
    <property type="match status" value="1"/>
</dbReference>
<evidence type="ECO:0000313" key="10">
    <source>
        <dbReference type="EMBL" id="OKS85269.1"/>
    </source>
</evidence>
<feature type="transmembrane region" description="Helical" evidence="8">
    <location>
        <begin position="236"/>
        <end position="254"/>
    </location>
</feature>
<reference evidence="10 11" key="1">
    <citation type="submission" date="2016-11" db="EMBL/GenBank/DDBJ databases">
        <title>Whole Genome Sequencing of Mucilaginibacter polytrichastri RG4-7(T) isolated from the moss sample.</title>
        <authorList>
            <person name="Li Y."/>
        </authorList>
    </citation>
    <scope>NUCLEOTIDE SEQUENCE [LARGE SCALE GENOMIC DNA]</scope>
    <source>
        <strain evidence="10 11">RG4-7</strain>
    </source>
</reference>
<dbReference type="InterPro" id="IPR018047">
    <property type="entry name" value="Ammonium_transpt_CS"/>
</dbReference>
<protein>
    <recommendedName>
        <fullName evidence="8">Ammonium transporter</fullName>
    </recommendedName>
</protein>
<keyword evidence="3 8" id="KW-0813">Transport</keyword>